<sequence length="117" mass="12647">MVIVALTKSVASMAATGTVSTNRISVTQNNAHQGASVTGRVCCSAHLHANVPKREIVSIVHHRVRPPASMDMSLILWDVQHASAKYPQQSGLHQAPYRRAGYTRLHIVERATPGSIS</sequence>
<gene>
    <name evidence="1" type="ORF">RRG08_048101</name>
</gene>
<name>A0AAE0Z1I8_9GAST</name>
<keyword evidence="2" id="KW-1185">Reference proteome</keyword>
<proteinExistence type="predicted"/>
<accession>A0AAE0Z1I8</accession>
<dbReference type="EMBL" id="JAWDGP010004935">
    <property type="protein sequence ID" value="KAK3760885.1"/>
    <property type="molecule type" value="Genomic_DNA"/>
</dbReference>
<protein>
    <submittedName>
        <fullName evidence="1">Uncharacterized protein</fullName>
    </submittedName>
</protein>
<evidence type="ECO:0000313" key="2">
    <source>
        <dbReference type="Proteomes" id="UP001283361"/>
    </source>
</evidence>
<evidence type="ECO:0000313" key="1">
    <source>
        <dbReference type="EMBL" id="KAK3760885.1"/>
    </source>
</evidence>
<comment type="caution">
    <text evidence="1">The sequence shown here is derived from an EMBL/GenBank/DDBJ whole genome shotgun (WGS) entry which is preliminary data.</text>
</comment>
<reference evidence="1" key="1">
    <citation type="journal article" date="2023" name="G3 (Bethesda)">
        <title>A reference genome for the long-term kleptoplast-retaining sea slug Elysia crispata morphotype clarki.</title>
        <authorList>
            <person name="Eastman K.E."/>
            <person name="Pendleton A.L."/>
            <person name="Shaikh M.A."/>
            <person name="Suttiyut T."/>
            <person name="Ogas R."/>
            <person name="Tomko P."/>
            <person name="Gavelis G."/>
            <person name="Widhalm J.R."/>
            <person name="Wisecaver J.H."/>
        </authorList>
    </citation>
    <scope>NUCLEOTIDE SEQUENCE</scope>
    <source>
        <strain evidence="1">ECLA1</strain>
    </source>
</reference>
<organism evidence="1 2">
    <name type="scientific">Elysia crispata</name>
    <name type="common">lettuce slug</name>
    <dbReference type="NCBI Taxonomy" id="231223"/>
    <lineage>
        <taxon>Eukaryota</taxon>
        <taxon>Metazoa</taxon>
        <taxon>Spiralia</taxon>
        <taxon>Lophotrochozoa</taxon>
        <taxon>Mollusca</taxon>
        <taxon>Gastropoda</taxon>
        <taxon>Heterobranchia</taxon>
        <taxon>Euthyneura</taxon>
        <taxon>Panpulmonata</taxon>
        <taxon>Sacoglossa</taxon>
        <taxon>Placobranchoidea</taxon>
        <taxon>Plakobranchidae</taxon>
        <taxon>Elysia</taxon>
    </lineage>
</organism>
<dbReference type="AlphaFoldDB" id="A0AAE0Z1I8"/>
<dbReference type="Proteomes" id="UP001283361">
    <property type="component" value="Unassembled WGS sequence"/>
</dbReference>